<dbReference type="InterPro" id="IPR001509">
    <property type="entry name" value="Epimerase_deHydtase"/>
</dbReference>
<feature type="domain" description="NAD-dependent epimerase/dehydratase" evidence="1">
    <location>
        <begin position="7"/>
        <end position="224"/>
    </location>
</feature>
<dbReference type="InterPro" id="IPR036291">
    <property type="entry name" value="NAD(P)-bd_dom_sf"/>
</dbReference>
<evidence type="ECO:0000259" key="1">
    <source>
        <dbReference type="Pfam" id="PF01370"/>
    </source>
</evidence>
<proteinExistence type="predicted"/>
<dbReference type="InterPro" id="IPR051783">
    <property type="entry name" value="NAD(P)-dependent_oxidoreduct"/>
</dbReference>
<dbReference type="RefSeq" id="WP_377327930.1">
    <property type="nucleotide sequence ID" value="NZ_JBHSNG010000014.1"/>
</dbReference>
<protein>
    <submittedName>
        <fullName evidence="2">NAD-dependent epimerase/dehydratase family protein</fullName>
    </submittedName>
</protein>
<organism evidence="2 3">
    <name type="scientific">Rhodanobacter terrae</name>
    <dbReference type="NCBI Taxonomy" id="418647"/>
    <lineage>
        <taxon>Bacteria</taxon>
        <taxon>Pseudomonadati</taxon>
        <taxon>Pseudomonadota</taxon>
        <taxon>Gammaproteobacteria</taxon>
        <taxon>Lysobacterales</taxon>
        <taxon>Rhodanobacteraceae</taxon>
        <taxon>Rhodanobacter</taxon>
    </lineage>
</organism>
<sequence length="357" mass="39728">MNKPRIALILGATGGAGGEIAAALRRRGWQVRALVRDPARPRPSTDMLSADIEWRTGDAMNAADVAQAARGVDVIVHAVNPPGYRDWHKLVLPMLDNTIAAARAVGARIVLPGTVYNFAPDALPLLHEDSPQQPRTRKGAIRVELERRLQQASADGVRSLILRCGDFFGPHAGNNWFAAMVKPGRPARSIVYPGERALRHAWAYLPDVGETVARLLEREDELAVFERFHFGGHWVDGNAMTDTIRRAVDNPKLPVRAFPWWLATLASPFVTLFRELREMRYLWQQPLQLDNRKLAAFLGSEPHTGLDRAVEATLRGRRCIDRETSALGAILQERTNARCSWRRDGKSIATEVAPTKD</sequence>
<gene>
    <name evidence="2" type="ORF">ACFPPB_13515</name>
</gene>
<dbReference type="Gene3D" id="3.40.50.720">
    <property type="entry name" value="NAD(P)-binding Rossmann-like Domain"/>
    <property type="match status" value="1"/>
</dbReference>
<evidence type="ECO:0000313" key="2">
    <source>
        <dbReference type="EMBL" id="MFC5582136.1"/>
    </source>
</evidence>
<dbReference type="Proteomes" id="UP001596111">
    <property type="component" value="Unassembled WGS sequence"/>
</dbReference>
<dbReference type="PANTHER" id="PTHR48079">
    <property type="entry name" value="PROTEIN YEEZ"/>
    <property type="match status" value="1"/>
</dbReference>
<reference evidence="3" key="1">
    <citation type="journal article" date="2019" name="Int. J. Syst. Evol. Microbiol.">
        <title>The Global Catalogue of Microorganisms (GCM) 10K type strain sequencing project: providing services to taxonomists for standard genome sequencing and annotation.</title>
        <authorList>
            <consortium name="The Broad Institute Genomics Platform"/>
            <consortium name="The Broad Institute Genome Sequencing Center for Infectious Disease"/>
            <person name="Wu L."/>
            <person name="Ma J."/>
        </authorList>
    </citation>
    <scope>NUCLEOTIDE SEQUENCE [LARGE SCALE GENOMIC DNA]</scope>
    <source>
        <strain evidence="3">CGMCC 1.13587</strain>
    </source>
</reference>
<name>A0ABW0SYH0_9GAMM</name>
<dbReference type="Pfam" id="PF01370">
    <property type="entry name" value="Epimerase"/>
    <property type="match status" value="1"/>
</dbReference>
<accession>A0ABW0SYH0</accession>
<dbReference type="PANTHER" id="PTHR48079:SF6">
    <property type="entry name" value="NAD(P)-BINDING DOMAIN-CONTAINING PROTEIN-RELATED"/>
    <property type="match status" value="1"/>
</dbReference>
<keyword evidence="3" id="KW-1185">Reference proteome</keyword>
<comment type="caution">
    <text evidence="2">The sequence shown here is derived from an EMBL/GenBank/DDBJ whole genome shotgun (WGS) entry which is preliminary data.</text>
</comment>
<dbReference type="EMBL" id="JBHSNG010000014">
    <property type="protein sequence ID" value="MFC5582136.1"/>
    <property type="molecule type" value="Genomic_DNA"/>
</dbReference>
<dbReference type="SUPFAM" id="SSF51735">
    <property type="entry name" value="NAD(P)-binding Rossmann-fold domains"/>
    <property type="match status" value="1"/>
</dbReference>
<evidence type="ECO:0000313" key="3">
    <source>
        <dbReference type="Proteomes" id="UP001596111"/>
    </source>
</evidence>